<evidence type="ECO:0000313" key="6">
    <source>
        <dbReference type="EMBL" id="BAT60022.1"/>
    </source>
</evidence>
<dbReference type="GO" id="GO:0046872">
    <property type="term" value="F:metal ion binding"/>
    <property type="evidence" value="ECO:0007669"/>
    <property type="project" value="UniProtKB-KW"/>
</dbReference>
<dbReference type="GO" id="GO:0016114">
    <property type="term" value="P:terpenoid biosynthetic process"/>
    <property type="evidence" value="ECO:0007669"/>
    <property type="project" value="UniProtKB-UniRule"/>
</dbReference>
<feature type="binding site" evidence="5">
    <location>
        <position position="89"/>
    </location>
    <ligand>
        <name>dimethylallyl diphosphate</name>
        <dbReference type="ChEBI" id="CHEBI:57623"/>
    </ligand>
</feature>
<dbReference type="EMBL" id="AP014946">
    <property type="protein sequence ID" value="BAT60022.1"/>
    <property type="molecule type" value="Genomic_DNA"/>
</dbReference>
<evidence type="ECO:0000256" key="3">
    <source>
        <dbReference type="ARBA" id="ARBA00023004"/>
    </source>
</evidence>
<dbReference type="EC" id="1.17.7.4" evidence="5"/>
<feature type="binding site" evidence="5">
    <location>
        <position position="89"/>
    </location>
    <ligand>
        <name>(2E)-4-hydroxy-3-methylbut-2-enyl diphosphate</name>
        <dbReference type="ChEBI" id="CHEBI:128753"/>
    </ligand>
</feature>
<feature type="binding site" evidence="5">
    <location>
        <position position="238"/>
    </location>
    <ligand>
        <name>isopentenyl diphosphate</name>
        <dbReference type="ChEBI" id="CHEBI:128769"/>
    </ligand>
</feature>
<evidence type="ECO:0000256" key="1">
    <source>
        <dbReference type="ARBA" id="ARBA00022485"/>
    </source>
</evidence>
<dbReference type="NCBIfam" id="NF002190">
    <property type="entry name" value="PRK01045.1-4"/>
    <property type="match status" value="1"/>
</dbReference>
<feature type="binding site" evidence="5">
    <location>
        <position position="238"/>
    </location>
    <ligand>
        <name>dimethylallyl diphosphate</name>
        <dbReference type="ChEBI" id="CHEBI:57623"/>
    </ligand>
</feature>
<feature type="binding site" evidence="5">
    <location>
        <position position="139"/>
    </location>
    <ligand>
        <name>isopentenyl diphosphate</name>
        <dbReference type="ChEBI" id="CHEBI:128769"/>
    </ligand>
</feature>
<dbReference type="OrthoDB" id="9804068at2"/>
<comment type="pathway">
    <text evidence="5">Isoprenoid biosynthesis; dimethylallyl diphosphate biosynthesis; dimethylallyl diphosphate from (2E)-4-hydroxy-3-methylbutenyl diphosphate: step 1/1.</text>
</comment>
<proteinExistence type="inferred from homology"/>
<dbReference type="GO" id="GO:0051539">
    <property type="term" value="F:4 iron, 4 sulfur cluster binding"/>
    <property type="evidence" value="ECO:0007669"/>
    <property type="project" value="UniProtKB-UniRule"/>
</dbReference>
<feature type="binding site" evidence="5">
    <location>
        <position position="139"/>
    </location>
    <ligand>
        <name>(2E)-4-hydroxy-3-methylbut-2-enyl diphosphate</name>
        <dbReference type="ChEBI" id="CHEBI:128753"/>
    </ligand>
</feature>
<feature type="binding site" evidence="5">
    <location>
        <position position="210"/>
    </location>
    <ligand>
        <name>[4Fe-4S] cluster</name>
        <dbReference type="ChEBI" id="CHEBI:49883"/>
    </ligand>
</feature>
<feature type="binding site" evidence="5">
    <location>
        <position position="240"/>
    </location>
    <ligand>
        <name>isopentenyl diphosphate</name>
        <dbReference type="ChEBI" id="CHEBI:128769"/>
    </ligand>
</feature>
<comment type="similarity">
    <text evidence="5">Belongs to the IspH family.</text>
</comment>
<dbReference type="UniPathway" id="UPA00059">
    <property type="reaction ID" value="UER00105"/>
</dbReference>
<feature type="binding site" evidence="5">
    <location>
        <position position="240"/>
    </location>
    <ligand>
        <name>dimethylallyl diphosphate</name>
        <dbReference type="ChEBI" id="CHEBI:57623"/>
    </ligand>
</feature>
<keyword evidence="2 5" id="KW-0479">Metal-binding</keyword>
<feature type="active site" description="Proton donor" evidence="5">
    <location>
        <position position="141"/>
    </location>
</feature>
<feature type="binding site" evidence="5">
    <location>
        <position position="111"/>
    </location>
    <ligand>
        <name>[4Fe-4S] cluster</name>
        <dbReference type="ChEBI" id="CHEBI:49883"/>
    </ligand>
</feature>
<evidence type="ECO:0000256" key="4">
    <source>
        <dbReference type="ARBA" id="ARBA00023014"/>
    </source>
</evidence>
<feature type="binding site" evidence="5">
    <location>
        <position position="55"/>
    </location>
    <ligand>
        <name>dimethylallyl diphosphate</name>
        <dbReference type="ChEBI" id="CHEBI:57623"/>
    </ligand>
</feature>
<feature type="binding site" evidence="5">
    <location>
        <position position="239"/>
    </location>
    <ligand>
        <name>dimethylallyl diphosphate</name>
        <dbReference type="ChEBI" id="CHEBI:57623"/>
    </ligand>
</feature>
<keyword evidence="5 6" id="KW-0560">Oxidoreductase</keyword>
<keyword evidence="1 5" id="KW-0004">4Fe-4S</keyword>
<keyword evidence="3 5" id="KW-0408">Iron</keyword>
<dbReference type="GO" id="GO:0019288">
    <property type="term" value="P:isopentenyl diphosphate biosynthetic process, methylerythritol 4-phosphate pathway"/>
    <property type="evidence" value="ECO:0007669"/>
    <property type="project" value="UniProtKB-UniRule"/>
</dbReference>
<feature type="binding site" evidence="5">
    <location>
        <position position="89"/>
    </location>
    <ligand>
        <name>isopentenyl diphosphate</name>
        <dbReference type="ChEBI" id="CHEBI:128769"/>
    </ligand>
</feature>
<keyword evidence="4 5" id="KW-0411">Iron-sulfur</keyword>
<dbReference type="PANTHER" id="PTHR30426">
    <property type="entry name" value="4-HYDROXY-3-METHYLBUT-2-ENYL DIPHOSPHATE REDUCTASE"/>
    <property type="match status" value="1"/>
</dbReference>
<dbReference type="GO" id="GO:0051745">
    <property type="term" value="F:4-hydroxy-3-methylbut-2-enyl diphosphate reductase activity"/>
    <property type="evidence" value="ECO:0007669"/>
    <property type="project" value="UniProtKB-UniRule"/>
</dbReference>
<dbReference type="PANTHER" id="PTHR30426:SF0">
    <property type="entry name" value="4-HYDROXY-3-METHYLBUT-2-ENYL DIPHOSPHATE REDUCTASE"/>
    <property type="match status" value="1"/>
</dbReference>
<dbReference type="Pfam" id="PF02401">
    <property type="entry name" value="LYTB"/>
    <property type="match status" value="1"/>
</dbReference>
<keyword evidence="5" id="KW-0414">Isoprene biosynthesis</keyword>
<feature type="binding site" evidence="5">
    <location>
        <position position="55"/>
    </location>
    <ligand>
        <name>(2E)-4-hydroxy-3-methylbut-2-enyl diphosphate</name>
        <dbReference type="ChEBI" id="CHEBI:128753"/>
    </ligand>
</feature>
<evidence type="ECO:0000256" key="2">
    <source>
        <dbReference type="ARBA" id="ARBA00022723"/>
    </source>
</evidence>
<accession>A0A0S3PVN7</accession>
<comment type="function">
    <text evidence="5">Catalyzes the conversion of 1-hydroxy-2-methyl-2-(E)-butenyl 4-diphosphate (HMBPP) into a mixture of isopentenyl diphosphate (IPP) and dimethylallyl diphosphate (DMAPP). Acts in the terminal step of the DOXP/MEP pathway for isoprenoid precursor biosynthesis.</text>
</comment>
<dbReference type="KEGG" id="vgo:GJW-30_1_02557"/>
<dbReference type="HAMAP" id="MF_00191">
    <property type="entry name" value="IspH"/>
    <property type="match status" value="1"/>
</dbReference>
<dbReference type="UniPathway" id="UPA00056">
    <property type="reaction ID" value="UER00097"/>
</dbReference>
<feature type="binding site" evidence="5">
    <location>
        <position position="283"/>
    </location>
    <ligand>
        <name>isopentenyl diphosphate</name>
        <dbReference type="ChEBI" id="CHEBI:128769"/>
    </ligand>
</feature>
<dbReference type="NCBIfam" id="TIGR00216">
    <property type="entry name" value="ispH_lytB"/>
    <property type="match status" value="1"/>
</dbReference>
<reference evidence="6 7" key="1">
    <citation type="submission" date="2015-08" db="EMBL/GenBank/DDBJ databases">
        <title>Investigation of the bacterial diversity of lava forest soil.</title>
        <authorList>
            <person name="Lee J.S."/>
        </authorList>
    </citation>
    <scope>NUCLEOTIDE SEQUENCE [LARGE SCALE GENOMIC DNA]</scope>
    <source>
        <strain evidence="6 7">GJW-30</strain>
    </source>
</reference>
<feature type="binding site" evidence="5">
    <location>
        <position position="283"/>
    </location>
    <ligand>
        <name>dimethylallyl diphosphate</name>
        <dbReference type="ChEBI" id="CHEBI:57623"/>
    </ligand>
</feature>
<feature type="binding site" evidence="5">
    <location>
        <position position="55"/>
    </location>
    <ligand>
        <name>isopentenyl diphosphate</name>
        <dbReference type="ChEBI" id="CHEBI:128769"/>
    </ligand>
</feature>
<dbReference type="Proteomes" id="UP000236884">
    <property type="component" value="Chromosome"/>
</dbReference>
<protein>
    <recommendedName>
        <fullName evidence="5">4-hydroxy-3-methylbut-2-enyl diphosphate reductase</fullName>
        <shortName evidence="5">HMBPP reductase</shortName>
        <ecNumber evidence="5">1.17.7.4</ecNumber>
    </recommendedName>
</protein>
<comment type="pathway">
    <text evidence="5">Isoprenoid biosynthesis; isopentenyl diphosphate biosynthesis via DXP pathway; isopentenyl diphosphate from 1-deoxy-D-xylulose 5-phosphate: step 6/6.</text>
</comment>
<keyword evidence="7" id="KW-1185">Reference proteome</keyword>
<gene>
    <name evidence="6" type="primary">ispH_2</name>
    <name evidence="5" type="synonym">ispH</name>
    <name evidence="6" type="ORF">GJW-30_1_02557</name>
</gene>
<feature type="binding site" evidence="5">
    <location>
        <position position="26"/>
    </location>
    <ligand>
        <name>[4Fe-4S] cluster</name>
        <dbReference type="ChEBI" id="CHEBI:49883"/>
    </ligand>
</feature>
<feature type="binding site" evidence="5">
    <location>
        <position position="240"/>
    </location>
    <ligand>
        <name>(2E)-4-hydroxy-3-methylbut-2-enyl diphosphate</name>
        <dbReference type="ChEBI" id="CHEBI:128753"/>
    </ligand>
</feature>
<feature type="binding site" evidence="5">
    <location>
        <position position="283"/>
    </location>
    <ligand>
        <name>(2E)-4-hydroxy-3-methylbut-2-enyl diphosphate</name>
        <dbReference type="ChEBI" id="CHEBI:128753"/>
    </ligand>
</feature>
<sequence length="329" mass="35987">MTAARISSPSGKPPLKVLLCSPRGFCAGVVRAIDTVERLLATHGAPVYVRHEIVHNRYVVEGLKRKGAIFVEELEEIPDTTAPVVFSAHGVAIEVREEAERRNFVSIDATCPLVTKVHREAEIHHRRKREILLIGHAGHPEVDGTIGQLPPGSVKLIETLADAENVQPADEKNLAYITQTTLSVDDTAEIVACLKRRFPAISGPHKEDICYATTNRQQAVKQVASSVDALIVVGAPNSSNSQRLREVAEREGCKRSFLMQRAAEIDWDQLGDIRVLGVTAGASAPEVLVEEIIDAFAQRYDIEVENVSGVTESMFFPLPRAVRPTEAAE</sequence>
<feature type="binding site" evidence="5">
    <location>
        <position position="238"/>
    </location>
    <ligand>
        <name>(2E)-4-hydroxy-3-methylbut-2-enyl diphosphate</name>
        <dbReference type="ChEBI" id="CHEBI:128753"/>
    </ligand>
</feature>
<feature type="binding site" evidence="5">
    <location>
        <position position="139"/>
    </location>
    <ligand>
        <name>dimethylallyl diphosphate</name>
        <dbReference type="ChEBI" id="CHEBI:57623"/>
    </ligand>
</feature>
<organism evidence="6 7">
    <name type="scientific">Variibacter gotjawalensis</name>
    <dbReference type="NCBI Taxonomy" id="1333996"/>
    <lineage>
        <taxon>Bacteria</taxon>
        <taxon>Pseudomonadati</taxon>
        <taxon>Pseudomonadota</taxon>
        <taxon>Alphaproteobacteria</taxon>
        <taxon>Hyphomicrobiales</taxon>
        <taxon>Nitrobacteraceae</taxon>
        <taxon>Variibacter</taxon>
    </lineage>
</organism>
<comment type="catalytic activity">
    <reaction evidence="5">
        <text>isopentenyl diphosphate + 2 oxidized [2Fe-2S]-[ferredoxin] + H2O = (2E)-4-hydroxy-3-methylbut-2-enyl diphosphate + 2 reduced [2Fe-2S]-[ferredoxin] + 2 H(+)</text>
        <dbReference type="Rhea" id="RHEA:24488"/>
        <dbReference type="Rhea" id="RHEA-COMP:10000"/>
        <dbReference type="Rhea" id="RHEA-COMP:10001"/>
        <dbReference type="ChEBI" id="CHEBI:15377"/>
        <dbReference type="ChEBI" id="CHEBI:15378"/>
        <dbReference type="ChEBI" id="CHEBI:33737"/>
        <dbReference type="ChEBI" id="CHEBI:33738"/>
        <dbReference type="ChEBI" id="CHEBI:128753"/>
        <dbReference type="ChEBI" id="CHEBI:128769"/>
        <dbReference type="EC" id="1.17.7.4"/>
    </reaction>
</comment>
<dbReference type="Gene3D" id="3.40.1010.20">
    <property type="entry name" value="4-hydroxy-3-methylbut-2-enyl diphosphate reductase, catalytic domain"/>
    <property type="match status" value="2"/>
</dbReference>
<feature type="binding site" evidence="5">
    <location>
        <position position="239"/>
    </location>
    <ligand>
        <name>isopentenyl diphosphate</name>
        <dbReference type="ChEBI" id="CHEBI:128769"/>
    </ligand>
</feature>
<name>A0A0S3PVN7_9BRAD</name>
<dbReference type="Gene3D" id="3.40.50.11270">
    <property type="match status" value="1"/>
</dbReference>
<dbReference type="InterPro" id="IPR003451">
    <property type="entry name" value="LytB/IspH"/>
</dbReference>
<evidence type="ECO:0000313" key="7">
    <source>
        <dbReference type="Proteomes" id="UP000236884"/>
    </source>
</evidence>
<dbReference type="CDD" id="cd13944">
    <property type="entry name" value="lytB_ispH"/>
    <property type="match status" value="1"/>
</dbReference>
<dbReference type="NCBIfam" id="NF002188">
    <property type="entry name" value="PRK01045.1-2"/>
    <property type="match status" value="1"/>
</dbReference>
<dbReference type="RefSeq" id="WP_096355889.1">
    <property type="nucleotide sequence ID" value="NZ_AP014946.1"/>
</dbReference>
<comment type="catalytic activity">
    <reaction evidence="5">
        <text>dimethylallyl diphosphate + 2 oxidized [2Fe-2S]-[ferredoxin] + H2O = (2E)-4-hydroxy-3-methylbut-2-enyl diphosphate + 2 reduced [2Fe-2S]-[ferredoxin] + 2 H(+)</text>
        <dbReference type="Rhea" id="RHEA:24825"/>
        <dbReference type="Rhea" id="RHEA-COMP:10000"/>
        <dbReference type="Rhea" id="RHEA-COMP:10001"/>
        <dbReference type="ChEBI" id="CHEBI:15377"/>
        <dbReference type="ChEBI" id="CHEBI:15378"/>
        <dbReference type="ChEBI" id="CHEBI:33737"/>
        <dbReference type="ChEBI" id="CHEBI:33738"/>
        <dbReference type="ChEBI" id="CHEBI:57623"/>
        <dbReference type="ChEBI" id="CHEBI:128753"/>
        <dbReference type="EC" id="1.17.7.4"/>
    </reaction>
</comment>
<dbReference type="GO" id="GO:0050992">
    <property type="term" value="P:dimethylallyl diphosphate biosynthetic process"/>
    <property type="evidence" value="ECO:0007669"/>
    <property type="project" value="UniProtKB-UniRule"/>
</dbReference>
<feature type="binding site" evidence="5">
    <location>
        <position position="239"/>
    </location>
    <ligand>
        <name>(2E)-4-hydroxy-3-methylbut-2-enyl diphosphate</name>
        <dbReference type="ChEBI" id="CHEBI:128753"/>
    </ligand>
</feature>
<comment type="cofactor">
    <cofactor evidence="5">
        <name>[4Fe-4S] cluster</name>
        <dbReference type="ChEBI" id="CHEBI:49883"/>
    </cofactor>
    <text evidence="5">Binds 1 [4Fe-4S] cluster per subunit.</text>
</comment>
<evidence type="ECO:0000256" key="5">
    <source>
        <dbReference type="HAMAP-Rule" id="MF_00191"/>
    </source>
</evidence>
<feature type="binding site" evidence="5">
    <location>
        <position position="180"/>
    </location>
    <ligand>
        <name>(2E)-4-hydroxy-3-methylbut-2-enyl diphosphate</name>
        <dbReference type="ChEBI" id="CHEBI:128753"/>
    </ligand>
</feature>
<dbReference type="AlphaFoldDB" id="A0A0S3PVN7"/>